<dbReference type="Pfam" id="PF01042">
    <property type="entry name" value="Ribonuc_L-PSP"/>
    <property type="match status" value="3"/>
</dbReference>
<name>A0A1G9S531_9SPHI</name>
<dbReference type="GO" id="GO:0019239">
    <property type="term" value="F:deaminase activity"/>
    <property type="evidence" value="ECO:0007669"/>
    <property type="project" value="TreeGrafter"/>
</dbReference>
<dbReference type="Gene3D" id="3.30.1330.40">
    <property type="entry name" value="RutC-like"/>
    <property type="match status" value="3"/>
</dbReference>
<comment type="similarity">
    <text evidence="1">Belongs to the RutC family.</text>
</comment>
<keyword evidence="2" id="KW-0732">Signal</keyword>
<dbReference type="Proteomes" id="UP000199226">
    <property type="component" value="Unassembled WGS sequence"/>
</dbReference>
<proteinExistence type="inferred from homology"/>
<evidence type="ECO:0000313" key="3">
    <source>
        <dbReference type="EMBL" id="SDM30613.1"/>
    </source>
</evidence>
<dbReference type="InterPro" id="IPR035959">
    <property type="entry name" value="RutC-like_sf"/>
</dbReference>
<dbReference type="RefSeq" id="WP_090703714.1">
    <property type="nucleotide sequence ID" value="NZ_FNHH01000009.1"/>
</dbReference>
<sequence>MKRSILIFLIIGNFSSFAQNPEIQYSQTSRQNGSSDAVIVKDVPLAHTAQIVSIDKGGKFIFKGDLQKQIGQIFSNISKTLEIADSGLGKVVKLNIYLKNSDFITVVKTEISKRFKPGKLPAVSYVTGNLSHPDALISIDAIAVSANSSDKQVKYFHSGSAQVSILPAGPVVYVSGQAAKGNLAEATLNTLKQLEETLKFLGLEKQDIVQIKSFINPISDLSIVQNVMEEFFKEGTIPPLVNVEWLSKDPLIEIELIASSTKRSGKATEQIEFITPEGMVHSPVYSKVTRINYGSKVYVSGLYGNVQGGVKAELSDVYNFLDLIMKKSGSDLRHLVKATYYVSNDLHSAALNEIRPKYYDPKRPPAASKALVKDVGSSNAGVGIDMIGVVIEK</sequence>
<dbReference type="PANTHER" id="PTHR11803:SF58">
    <property type="entry name" value="PROTEIN HMF1-RELATED"/>
    <property type="match status" value="1"/>
</dbReference>
<protein>
    <submittedName>
        <fullName evidence="3">Enamine deaminase RidA, house cleaning of reactive enamine intermediates, YjgF/YER057c/UK114 family</fullName>
    </submittedName>
</protein>
<feature type="chain" id="PRO_5011444270" evidence="2">
    <location>
        <begin position="19"/>
        <end position="393"/>
    </location>
</feature>
<feature type="signal peptide" evidence="2">
    <location>
        <begin position="1"/>
        <end position="18"/>
    </location>
</feature>
<dbReference type="STRING" id="990371.SAMN05421813_10975"/>
<evidence type="ECO:0000256" key="1">
    <source>
        <dbReference type="ARBA" id="ARBA00010552"/>
    </source>
</evidence>
<dbReference type="OrthoDB" id="9803101at2"/>
<organism evidence="3 4">
    <name type="scientific">Daejeonella rubra</name>
    <dbReference type="NCBI Taxonomy" id="990371"/>
    <lineage>
        <taxon>Bacteria</taxon>
        <taxon>Pseudomonadati</taxon>
        <taxon>Bacteroidota</taxon>
        <taxon>Sphingobacteriia</taxon>
        <taxon>Sphingobacteriales</taxon>
        <taxon>Sphingobacteriaceae</taxon>
        <taxon>Daejeonella</taxon>
    </lineage>
</organism>
<reference evidence="4" key="1">
    <citation type="submission" date="2016-10" db="EMBL/GenBank/DDBJ databases">
        <authorList>
            <person name="Varghese N."/>
            <person name="Submissions S."/>
        </authorList>
    </citation>
    <scope>NUCLEOTIDE SEQUENCE [LARGE SCALE GENOMIC DNA]</scope>
    <source>
        <strain evidence="4">DSM 24536</strain>
    </source>
</reference>
<dbReference type="EMBL" id="FNHH01000009">
    <property type="protein sequence ID" value="SDM30613.1"/>
    <property type="molecule type" value="Genomic_DNA"/>
</dbReference>
<evidence type="ECO:0000256" key="2">
    <source>
        <dbReference type="SAM" id="SignalP"/>
    </source>
</evidence>
<dbReference type="PANTHER" id="PTHR11803">
    <property type="entry name" value="2-IMINOBUTANOATE/2-IMINOPROPANOATE DEAMINASE RIDA"/>
    <property type="match status" value="1"/>
</dbReference>
<dbReference type="GO" id="GO:0005829">
    <property type="term" value="C:cytosol"/>
    <property type="evidence" value="ECO:0007669"/>
    <property type="project" value="TreeGrafter"/>
</dbReference>
<gene>
    <name evidence="3" type="ORF">SAMN05421813_10975</name>
</gene>
<dbReference type="InterPro" id="IPR006175">
    <property type="entry name" value="YjgF/YER057c/UK114"/>
</dbReference>
<evidence type="ECO:0000313" key="4">
    <source>
        <dbReference type="Proteomes" id="UP000199226"/>
    </source>
</evidence>
<accession>A0A1G9S531</accession>
<dbReference type="SUPFAM" id="SSF55298">
    <property type="entry name" value="YjgF-like"/>
    <property type="match status" value="3"/>
</dbReference>
<dbReference type="CDD" id="cd00448">
    <property type="entry name" value="YjgF_YER057c_UK114_family"/>
    <property type="match status" value="2"/>
</dbReference>
<keyword evidence="4" id="KW-1185">Reference proteome</keyword>
<dbReference type="AlphaFoldDB" id="A0A1G9S531"/>